<dbReference type="PANTHER" id="PTHR44329">
    <property type="entry name" value="SERINE/THREONINE-PROTEIN KINASE TNNI3K-RELATED"/>
    <property type="match status" value="1"/>
</dbReference>
<dbReference type="InterPro" id="IPR051681">
    <property type="entry name" value="Ser/Thr_Kinases-Pseudokinases"/>
</dbReference>
<evidence type="ECO:0000313" key="2">
    <source>
        <dbReference type="EMBL" id="KAG1799233.1"/>
    </source>
</evidence>
<dbReference type="SUPFAM" id="SSF56112">
    <property type="entry name" value="Protein kinase-like (PK-like)"/>
    <property type="match status" value="1"/>
</dbReference>
<keyword evidence="2" id="KW-0808">Transferase</keyword>
<dbReference type="RefSeq" id="XP_041163632.1">
    <property type="nucleotide sequence ID" value="XM_041305990.1"/>
</dbReference>
<comment type="caution">
    <text evidence="2">The sequence shown here is derived from an EMBL/GenBank/DDBJ whole genome shotgun (WGS) entry which is preliminary data.</text>
</comment>
<dbReference type="InterPro" id="IPR011009">
    <property type="entry name" value="Kinase-like_dom_sf"/>
</dbReference>
<keyword evidence="3" id="KW-1185">Reference proteome</keyword>
<feature type="domain" description="Protein kinase" evidence="1">
    <location>
        <begin position="22"/>
        <end position="290"/>
    </location>
</feature>
<evidence type="ECO:0000259" key="1">
    <source>
        <dbReference type="PROSITE" id="PS50011"/>
    </source>
</evidence>
<dbReference type="GO" id="GO:0004674">
    <property type="term" value="F:protein serine/threonine kinase activity"/>
    <property type="evidence" value="ECO:0007669"/>
    <property type="project" value="TreeGrafter"/>
</dbReference>
<keyword evidence="2" id="KW-0418">Kinase</keyword>
<dbReference type="InterPro" id="IPR000719">
    <property type="entry name" value="Prot_kinase_dom"/>
</dbReference>
<dbReference type="InterPro" id="IPR008266">
    <property type="entry name" value="Tyr_kinase_AS"/>
</dbReference>
<dbReference type="Gene3D" id="1.10.510.10">
    <property type="entry name" value="Transferase(Phosphotransferase) domain 1"/>
    <property type="match status" value="1"/>
</dbReference>
<proteinExistence type="predicted"/>
<dbReference type="AlphaFoldDB" id="A0A9P7J223"/>
<protein>
    <submittedName>
        <fullName evidence="2">Kinase-like domain-containing protein</fullName>
    </submittedName>
</protein>
<evidence type="ECO:0000313" key="3">
    <source>
        <dbReference type="Proteomes" id="UP000719766"/>
    </source>
</evidence>
<dbReference type="PROSITE" id="PS50011">
    <property type="entry name" value="PROTEIN_KINASE_DOM"/>
    <property type="match status" value="1"/>
</dbReference>
<dbReference type="Pfam" id="PF07714">
    <property type="entry name" value="PK_Tyr_Ser-Thr"/>
    <property type="match status" value="1"/>
</dbReference>
<gene>
    <name evidence="2" type="ORF">HD556DRAFT_1439643</name>
</gene>
<dbReference type="Proteomes" id="UP000719766">
    <property type="component" value="Unassembled WGS sequence"/>
</dbReference>
<accession>A0A9P7J223</accession>
<sequence>MPLHNINFKTEVKEIPKAQLEKTNDSPNYTGGFGDVWKCIYSTSSDSPLTVAIKVVRVPDASETELLKKTAWGIRREAHVWANLKDDHVLSLHGITTGFGVLPAFVSSWMTKGSLENYLKKEPKPDLSTSLDMSRQIAFGLKYLHENDVVHGDLTPTNVLIDSDGKLRLADFGLSLILAESGNPTFNSCHAGNVRWMAPEMVEEQAKPTMPADVYSHGCIMLQLLCGQEPYFPLMNAFHVMTAIVRGRKPFGQLTGVDKGHEQYWLKCLSIESQDRPEVTGIVAFIETELQKLR</sequence>
<dbReference type="EMBL" id="JABBWE010000011">
    <property type="protein sequence ID" value="KAG1799233.1"/>
    <property type="molecule type" value="Genomic_DNA"/>
</dbReference>
<organism evidence="2 3">
    <name type="scientific">Suillus plorans</name>
    <dbReference type="NCBI Taxonomy" id="116603"/>
    <lineage>
        <taxon>Eukaryota</taxon>
        <taxon>Fungi</taxon>
        <taxon>Dikarya</taxon>
        <taxon>Basidiomycota</taxon>
        <taxon>Agaricomycotina</taxon>
        <taxon>Agaricomycetes</taxon>
        <taxon>Agaricomycetidae</taxon>
        <taxon>Boletales</taxon>
        <taxon>Suillineae</taxon>
        <taxon>Suillaceae</taxon>
        <taxon>Suillus</taxon>
    </lineage>
</organism>
<dbReference type="PROSITE" id="PS00109">
    <property type="entry name" value="PROTEIN_KINASE_TYR"/>
    <property type="match status" value="1"/>
</dbReference>
<dbReference type="GeneID" id="64599754"/>
<dbReference type="OrthoDB" id="346907at2759"/>
<name>A0A9P7J223_9AGAM</name>
<dbReference type="GO" id="GO:0005524">
    <property type="term" value="F:ATP binding"/>
    <property type="evidence" value="ECO:0007669"/>
    <property type="project" value="InterPro"/>
</dbReference>
<reference evidence="2" key="1">
    <citation type="journal article" date="2020" name="New Phytol.">
        <title>Comparative genomics reveals dynamic genome evolution in host specialist ectomycorrhizal fungi.</title>
        <authorList>
            <person name="Lofgren L.A."/>
            <person name="Nguyen N.H."/>
            <person name="Vilgalys R."/>
            <person name="Ruytinx J."/>
            <person name="Liao H.L."/>
            <person name="Branco S."/>
            <person name="Kuo A."/>
            <person name="LaButti K."/>
            <person name="Lipzen A."/>
            <person name="Andreopoulos W."/>
            <person name="Pangilinan J."/>
            <person name="Riley R."/>
            <person name="Hundley H."/>
            <person name="Na H."/>
            <person name="Barry K."/>
            <person name="Grigoriev I.V."/>
            <person name="Stajich J.E."/>
            <person name="Kennedy P.G."/>
        </authorList>
    </citation>
    <scope>NUCLEOTIDE SEQUENCE</scope>
    <source>
        <strain evidence="2">S12</strain>
    </source>
</reference>
<dbReference type="InterPro" id="IPR001245">
    <property type="entry name" value="Ser-Thr/Tyr_kinase_cat_dom"/>
</dbReference>